<feature type="compositionally biased region" description="Polar residues" evidence="1">
    <location>
        <begin position="462"/>
        <end position="477"/>
    </location>
</feature>
<gene>
    <name evidence="2" type="ORF">K469DRAFT_705224</name>
</gene>
<dbReference type="AlphaFoldDB" id="A0A6A6E913"/>
<proteinExistence type="predicted"/>
<feature type="compositionally biased region" description="Polar residues" evidence="1">
    <location>
        <begin position="437"/>
        <end position="453"/>
    </location>
</feature>
<evidence type="ECO:0000313" key="3">
    <source>
        <dbReference type="Proteomes" id="UP000800200"/>
    </source>
</evidence>
<feature type="compositionally biased region" description="Polar residues" evidence="1">
    <location>
        <begin position="518"/>
        <end position="531"/>
    </location>
</feature>
<organism evidence="2 3">
    <name type="scientific">Zopfia rhizophila CBS 207.26</name>
    <dbReference type="NCBI Taxonomy" id="1314779"/>
    <lineage>
        <taxon>Eukaryota</taxon>
        <taxon>Fungi</taxon>
        <taxon>Dikarya</taxon>
        <taxon>Ascomycota</taxon>
        <taxon>Pezizomycotina</taxon>
        <taxon>Dothideomycetes</taxon>
        <taxon>Dothideomycetes incertae sedis</taxon>
        <taxon>Zopfiaceae</taxon>
        <taxon>Zopfia</taxon>
    </lineage>
</organism>
<dbReference type="Proteomes" id="UP000800200">
    <property type="component" value="Unassembled WGS sequence"/>
</dbReference>
<sequence length="744" mass="84296">MRGLGGANFRGLPPRSPRREWDLSSLREIIGDYYGTIQDCKKLLEENSNFRTDRNFAYNIEWNLVIQPKVNQLKRRLESHNSKILILLKPLELTLLTDIHNDLAERIDAVHRSVLHLQGLLIPDVEQALYEQGQVPPISLSVPEDIQRKFLAAAEKTRPQVRFPGSFPLQEGADAFVWHFENSTKSFLGGNFLSDRSPPPANYLSLLKCLWIMDRLLESDDLARARDDRYSQWPGYIAQLREDLCMECQRFTAPSMQRLIAPDMSIPRHHDEYKIWQEEDIAEYISPHHETYMEEILKMPMPSPSPSVQKDLRVLRIDASKYRLVESVEAANNPSSHRKEFKMDVDLKSVNLTPIYATPTSRPKALEVLINNSSMQSNPTFLELKYLLRLQHVLTGYKVYERYDQAMVKVSFFVSSQSTAIEEHGRLQLWLPEPVRSSANTGSPTPSETQIANPSGVPAMSVRSQQNVASITSTMQTIRLRDGSGSRQGSRSSITTNGDNGRSTPQSPFSLSARKIRSSYQSMASTSSLHSTKSKGRTPSMMTTSSSMSRSTVTSVTTISTGSGKAHLHEKPAKPLLVMFLKSRDKGKLAIAAVEIDDKTMIKRERCECLTSNSNCRISCVERGDGYLLAQRWDADESLASWNLARVGMHQRNELPADAWNDLKRISIKFESMEERYRFAGSPCSCKPKLQHDLSRCLLDGHQGVFGVVKRIGSVRLHNYNQERERATKRNMVLDALPEDELDP</sequence>
<evidence type="ECO:0000256" key="1">
    <source>
        <dbReference type="SAM" id="MobiDB-lite"/>
    </source>
</evidence>
<name>A0A6A6E913_9PEZI</name>
<dbReference type="OrthoDB" id="5400409at2759"/>
<reference evidence="2" key="1">
    <citation type="journal article" date="2020" name="Stud. Mycol.">
        <title>101 Dothideomycetes genomes: a test case for predicting lifestyles and emergence of pathogens.</title>
        <authorList>
            <person name="Haridas S."/>
            <person name="Albert R."/>
            <person name="Binder M."/>
            <person name="Bloem J."/>
            <person name="Labutti K."/>
            <person name="Salamov A."/>
            <person name="Andreopoulos B."/>
            <person name="Baker S."/>
            <person name="Barry K."/>
            <person name="Bills G."/>
            <person name="Bluhm B."/>
            <person name="Cannon C."/>
            <person name="Castanera R."/>
            <person name="Culley D."/>
            <person name="Daum C."/>
            <person name="Ezra D."/>
            <person name="Gonzalez J."/>
            <person name="Henrissat B."/>
            <person name="Kuo A."/>
            <person name="Liang C."/>
            <person name="Lipzen A."/>
            <person name="Lutzoni F."/>
            <person name="Magnuson J."/>
            <person name="Mondo S."/>
            <person name="Nolan M."/>
            <person name="Ohm R."/>
            <person name="Pangilinan J."/>
            <person name="Park H.-J."/>
            <person name="Ramirez L."/>
            <person name="Alfaro M."/>
            <person name="Sun H."/>
            <person name="Tritt A."/>
            <person name="Yoshinaga Y."/>
            <person name="Zwiers L.-H."/>
            <person name="Turgeon B."/>
            <person name="Goodwin S."/>
            <person name="Spatafora J."/>
            <person name="Crous P."/>
            <person name="Grigoriev I."/>
        </authorList>
    </citation>
    <scope>NUCLEOTIDE SEQUENCE</scope>
    <source>
        <strain evidence="2">CBS 207.26</strain>
    </source>
</reference>
<evidence type="ECO:0000313" key="2">
    <source>
        <dbReference type="EMBL" id="KAF2187525.1"/>
    </source>
</evidence>
<accession>A0A6A6E913</accession>
<keyword evidence="3" id="KW-1185">Reference proteome</keyword>
<dbReference type="EMBL" id="ML994627">
    <property type="protein sequence ID" value="KAF2187525.1"/>
    <property type="molecule type" value="Genomic_DNA"/>
</dbReference>
<protein>
    <submittedName>
        <fullName evidence="2">Uncharacterized protein</fullName>
    </submittedName>
</protein>
<feature type="region of interest" description="Disordered" evidence="1">
    <location>
        <begin position="432"/>
        <end position="554"/>
    </location>
</feature>
<feature type="compositionally biased region" description="Low complexity" evidence="1">
    <location>
        <begin position="537"/>
        <end position="554"/>
    </location>
</feature>
<feature type="compositionally biased region" description="Polar residues" evidence="1">
    <location>
        <begin position="494"/>
        <end position="510"/>
    </location>
</feature>